<dbReference type="Proteomes" id="UP000594638">
    <property type="component" value="Unassembled WGS sequence"/>
</dbReference>
<name>A0A8S0SLI2_OLEEU</name>
<dbReference type="GO" id="GO:0005524">
    <property type="term" value="F:ATP binding"/>
    <property type="evidence" value="ECO:0007669"/>
    <property type="project" value="InterPro"/>
</dbReference>
<dbReference type="Gene3D" id="3.30.200.20">
    <property type="entry name" value="Phosphorylase Kinase, domain 1"/>
    <property type="match status" value="1"/>
</dbReference>
<dbReference type="Pfam" id="PF07714">
    <property type="entry name" value="PK_Tyr_Ser-Thr"/>
    <property type="match status" value="1"/>
</dbReference>
<keyword evidence="2" id="KW-0808">Transferase</keyword>
<feature type="domain" description="Protein kinase" evidence="1">
    <location>
        <begin position="17"/>
        <end position="104"/>
    </location>
</feature>
<comment type="caution">
    <text evidence="2">The sequence shown here is derived from an EMBL/GenBank/DDBJ whole genome shotgun (WGS) entry which is preliminary data.</text>
</comment>
<dbReference type="InterPro" id="IPR011009">
    <property type="entry name" value="Kinase-like_dom_sf"/>
</dbReference>
<gene>
    <name evidence="2" type="ORF">OLEA9_A042616</name>
</gene>
<dbReference type="EMBL" id="CACTIH010005436">
    <property type="protein sequence ID" value="CAA2992424.1"/>
    <property type="molecule type" value="Genomic_DNA"/>
</dbReference>
<keyword evidence="2" id="KW-0418">Kinase</keyword>
<dbReference type="PROSITE" id="PS50011">
    <property type="entry name" value="PROTEIN_KINASE_DOM"/>
    <property type="match status" value="1"/>
</dbReference>
<evidence type="ECO:0000259" key="1">
    <source>
        <dbReference type="PROSITE" id="PS50011"/>
    </source>
</evidence>
<evidence type="ECO:0000313" key="2">
    <source>
        <dbReference type="EMBL" id="CAA2992424.1"/>
    </source>
</evidence>
<keyword evidence="3" id="KW-1185">Reference proteome</keyword>
<dbReference type="AlphaFoldDB" id="A0A8S0SLI2"/>
<dbReference type="PANTHER" id="PTHR48007">
    <property type="entry name" value="LEUCINE-RICH REPEAT RECEPTOR-LIKE PROTEIN KINASE PXC1"/>
    <property type="match status" value="1"/>
</dbReference>
<dbReference type="OrthoDB" id="913540at2759"/>
<dbReference type="PANTHER" id="PTHR48007:SF9">
    <property type="entry name" value="PROTEIN KINASE DOMAIN-CONTAINING PROTEIN"/>
    <property type="match status" value="1"/>
</dbReference>
<evidence type="ECO:0000313" key="3">
    <source>
        <dbReference type="Proteomes" id="UP000594638"/>
    </source>
</evidence>
<dbReference type="InterPro" id="IPR046959">
    <property type="entry name" value="PRK1-6/SRF4-like"/>
</dbReference>
<reference evidence="2 3" key="1">
    <citation type="submission" date="2019-12" db="EMBL/GenBank/DDBJ databases">
        <authorList>
            <person name="Alioto T."/>
            <person name="Alioto T."/>
            <person name="Gomez Garrido J."/>
        </authorList>
    </citation>
    <scope>NUCLEOTIDE SEQUENCE [LARGE SCALE GENOMIC DNA]</scope>
</reference>
<organism evidence="2 3">
    <name type="scientific">Olea europaea subsp. europaea</name>
    <dbReference type="NCBI Taxonomy" id="158383"/>
    <lineage>
        <taxon>Eukaryota</taxon>
        <taxon>Viridiplantae</taxon>
        <taxon>Streptophyta</taxon>
        <taxon>Embryophyta</taxon>
        <taxon>Tracheophyta</taxon>
        <taxon>Spermatophyta</taxon>
        <taxon>Magnoliopsida</taxon>
        <taxon>eudicotyledons</taxon>
        <taxon>Gunneridae</taxon>
        <taxon>Pentapetalae</taxon>
        <taxon>asterids</taxon>
        <taxon>lamiids</taxon>
        <taxon>Lamiales</taxon>
        <taxon>Oleaceae</taxon>
        <taxon>Oleeae</taxon>
        <taxon>Olea</taxon>
    </lineage>
</organism>
<dbReference type="SUPFAM" id="SSF56112">
    <property type="entry name" value="Protein kinase-like (PK-like)"/>
    <property type="match status" value="1"/>
</dbReference>
<dbReference type="GO" id="GO:0004672">
    <property type="term" value="F:protein kinase activity"/>
    <property type="evidence" value="ECO:0007669"/>
    <property type="project" value="InterPro"/>
</dbReference>
<dbReference type="Gramene" id="OE9A042616T1">
    <property type="protein sequence ID" value="OE9A042616C1"/>
    <property type="gene ID" value="OE9A042616"/>
</dbReference>
<dbReference type="InterPro" id="IPR001245">
    <property type="entry name" value="Ser-Thr/Tyr_kinase_cat_dom"/>
</dbReference>
<accession>A0A8S0SLI2</accession>
<proteinExistence type="predicted"/>
<dbReference type="InterPro" id="IPR000719">
    <property type="entry name" value="Prot_kinase_dom"/>
</dbReference>
<protein>
    <submittedName>
        <fullName evidence="2">Probable leucine-rich repeat receptor kinase At1g68400</fullName>
    </submittedName>
</protein>
<keyword evidence="2" id="KW-0675">Receptor</keyword>
<sequence length="104" mass="12023">MVFFEGEQRFELDDLLHASTEMLGNGRFGTAYKAILDYGNVVGVKRLKDLSVNGKKEFKQQMEILGRLRPPNLVSLTAYYFARDEKLLVYDYMPNGNLFWLLHG</sequence>